<accession>A0A239DL56</accession>
<dbReference type="AlphaFoldDB" id="A0A239DL56"/>
<dbReference type="InterPro" id="IPR036737">
    <property type="entry name" value="OmpA-like_sf"/>
</dbReference>
<keyword evidence="2" id="KW-1185">Reference proteome</keyword>
<dbReference type="PROSITE" id="PS51257">
    <property type="entry name" value="PROKAR_LIPOPROTEIN"/>
    <property type="match status" value="1"/>
</dbReference>
<dbReference type="Gene3D" id="3.30.1330.60">
    <property type="entry name" value="OmpA-like domain"/>
    <property type="match status" value="1"/>
</dbReference>
<protein>
    <submittedName>
        <fullName evidence="1">Outer membrane protein OmpA</fullName>
    </submittedName>
</protein>
<dbReference type="SUPFAM" id="SSF103088">
    <property type="entry name" value="OmpA-like"/>
    <property type="match status" value="1"/>
</dbReference>
<dbReference type="Proteomes" id="UP000198284">
    <property type="component" value="Unassembled WGS sequence"/>
</dbReference>
<organism evidence="1 2">
    <name type="scientific">Noviherbaspirillum humi</name>
    <dbReference type="NCBI Taxonomy" id="1688639"/>
    <lineage>
        <taxon>Bacteria</taxon>
        <taxon>Pseudomonadati</taxon>
        <taxon>Pseudomonadota</taxon>
        <taxon>Betaproteobacteria</taxon>
        <taxon>Burkholderiales</taxon>
        <taxon>Oxalobacteraceae</taxon>
        <taxon>Noviherbaspirillum</taxon>
    </lineage>
</organism>
<gene>
    <name evidence="1" type="ORF">SAMN06265795_102217</name>
</gene>
<proteinExistence type="predicted"/>
<name>A0A239DL56_9BURK</name>
<evidence type="ECO:0000313" key="1">
    <source>
        <dbReference type="EMBL" id="SNS32423.1"/>
    </source>
</evidence>
<evidence type="ECO:0000313" key="2">
    <source>
        <dbReference type="Proteomes" id="UP000198284"/>
    </source>
</evidence>
<sequence length="167" mass="17382">MANALPRFSTSVPASTNLSAFVMGAALLGGCAQSPAPQGSVSNEAPPIIAQKAVGASTMAEPRDVKSASLTANPVLVPFEKLSIKLDEDARKLIAQLADRAKSSSRLTITGFCDRRQVGNARDAAIARAAAVRDELAKAGLSIKKVQIKYVTEIGDKHAAEVQFHGG</sequence>
<reference evidence="1 2" key="1">
    <citation type="submission" date="2017-06" db="EMBL/GenBank/DDBJ databases">
        <authorList>
            <person name="Kim H.J."/>
            <person name="Triplett B.A."/>
        </authorList>
    </citation>
    <scope>NUCLEOTIDE SEQUENCE [LARGE SCALE GENOMIC DNA]</scope>
    <source>
        <strain evidence="1 2">U15</strain>
    </source>
</reference>
<dbReference type="EMBL" id="FZOT01000002">
    <property type="protein sequence ID" value="SNS32423.1"/>
    <property type="molecule type" value="Genomic_DNA"/>
</dbReference>